<feature type="compositionally biased region" description="Acidic residues" evidence="2">
    <location>
        <begin position="2752"/>
        <end position="2770"/>
    </location>
</feature>
<feature type="region of interest" description="Disordered" evidence="2">
    <location>
        <begin position="2816"/>
        <end position="2839"/>
    </location>
</feature>
<dbReference type="InterPro" id="IPR001343">
    <property type="entry name" value="Hemolysn_Ca-bd"/>
</dbReference>
<feature type="domain" description="RapA2 cadherin-like" evidence="4">
    <location>
        <begin position="1105"/>
        <end position="1173"/>
    </location>
</feature>
<evidence type="ECO:0000259" key="3">
    <source>
        <dbReference type="Pfam" id="PF14252"/>
    </source>
</evidence>
<accession>A0A917GPL8</accession>
<dbReference type="GO" id="GO:0005509">
    <property type="term" value="F:calcium ion binding"/>
    <property type="evidence" value="ECO:0007669"/>
    <property type="project" value="InterPro"/>
</dbReference>
<comment type="caution">
    <text evidence="5">The sequence shown here is derived from an EMBL/GenBank/DDBJ whole genome shotgun (WGS) entry which is preliminary data.</text>
</comment>
<evidence type="ECO:0000256" key="1">
    <source>
        <dbReference type="ARBA" id="ARBA00022837"/>
    </source>
</evidence>
<keyword evidence="1" id="KW-0106">Calcium</keyword>
<feature type="region of interest" description="Disordered" evidence="2">
    <location>
        <begin position="1717"/>
        <end position="1741"/>
    </location>
</feature>
<evidence type="ECO:0000313" key="5">
    <source>
        <dbReference type="EMBL" id="GGG52697.1"/>
    </source>
</evidence>
<reference evidence="5" key="2">
    <citation type="submission" date="2020-09" db="EMBL/GenBank/DDBJ databases">
        <authorList>
            <person name="Sun Q."/>
            <person name="Zhou Y."/>
        </authorList>
    </citation>
    <scope>NUCLEOTIDE SEQUENCE</scope>
    <source>
        <strain evidence="5">CGMCC 1.15425</strain>
    </source>
</reference>
<keyword evidence="6" id="KW-1185">Reference proteome</keyword>
<dbReference type="Proteomes" id="UP000627715">
    <property type="component" value="Unassembled WGS sequence"/>
</dbReference>
<feature type="region of interest" description="Disordered" evidence="2">
    <location>
        <begin position="2708"/>
        <end position="2776"/>
    </location>
</feature>
<evidence type="ECO:0008006" key="7">
    <source>
        <dbReference type="Google" id="ProtNLM"/>
    </source>
</evidence>
<dbReference type="SUPFAM" id="SSF51120">
    <property type="entry name" value="beta-Roll"/>
    <property type="match status" value="1"/>
</dbReference>
<dbReference type="EMBL" id="BMIY01000003">
    <property type="protein sequence ID" value="GGG52697.1"/>
    <property type="molecule type" value="Genomic_DNA"/>
</dbReference>
<organism evidence="5 6">
    <name type="scientific">Pseudohongiella nitratireducens</name>
    <dbReference type="NCBI Taxonomy" id="1768907"/>
    <lineage>
        <taxon>Bacteria</taxon>
        <taxon>Pseudomonadati</taxon>
        <taxon>Pseudomonadota</taxon>
        <taxon>Gammaproteobacteria</taxon>
        <taxon>Pseudomonadales</taxon>
        <taxon>Pseudohongiellaceae</taxon>
        <taxon>Pseudohongiella</taxon>
    </lineage>
</organism>
<dbReference type="RefSeq" id="WP_068809852.1">
    <property type="nucleotide sequence ID" value="NZ_BMIY01000003.1"/>
</dbReference>
<name>A0A917GPL8_9GAMM</name>
<dbReference type="OrthoDB" id="9813456at2"/>
<protein>
    <recommendedName>
        <fullName evidence="7">DUF4347 domain-containing protein</fullName>
    </recommendedName>
</protein>
<dbReference type="InterPro" id="IPR040853">
    <property type="entry name" value="RapA2_cadherin-like"/>
</dbReference>
<dbReference type="Gene3D" id="2.60.40.2700">
    <property type="match status" value="1"/>
</dbReference>
<evidence type="ECO:0000313" key="6">
    <source>
        <dbReference type="Proteomes" id="UP000627715"/>
    </source>
</evidence>
<dbReference type="Pfam" id="PF00353">
    <property type="entry name" value="HemolysinCabind"/>
    <property type="match status" value="1"/>
</dbReference>
<evidence type="ECO:0000259" key="4">
    <source>
        <dbReference type="Pfam" id="PF17803"/>
    </source>
</evidence>
<feature type="compositionally biased region" description="Polar residues" evidence="2">
    <location>
        <begin position="1722"/>
        <end position="1738"/>
    </location>
</feature>
<dbReference type="Pfam" id="PF14252">
    <property type="entry name" value="DUF4347"/>
    <property type="match status" value="1"/>
</dbReference>
<reference evidence="5" key="1">
    <citation type="journal article" date="2014" name="Int. J. Syst. Evol. Microbiol.">
        <title>Complete genome sequence of Corynebacterium casei LMG S-19264T (=DSM 44701T), isolated from a smear-ripened cheese.</title>
        <authorList>
            <consortium name="US DOE Joint Genome Institute (JGI-PGF)"/>
            <person name="Walter F."/>
            <person name="Albersmeier A."/>
            <person name="Kalinowski J."/>
            <person name="Ruckert C."/>
        </authorList>
    </citation>
    <scope>NUCLEOTIDE SEQUENCE</scope>
    <source>
        <strain evidence="5">CGMCC 1.15425</strain>
    </source>
</reference>
<evidence type="ECO:0000256" key="2">
    <source>
        <dbReference type="SAM" id="MobiDB-lite"/>
    </source>
</evidence>
<sequence length="3065" mass="317943">MSQHSAAKMIAIVDQGVDNYQAIAAEATAKDMQVVLLPASEKALSGLAQELANYKDVDAIHVYSHGSSGALQLGDNTLTADNLNSYPELTTAIKDALHPDGDLLLYACDLAKGEQGTHFIDELAHLTLADVAASDDISANPLQGGDWALEYQHGQVEQMAIGFDSLEGTLGITSPTTVTFDDVDWTEIGFLNDANDYGAFPTLLHDGWKIEGVVIYHSTPQNLPFIEYGFRSVNQNGDVHIAARAGRPDGLPSHLAFRVERTDGGAFALNSIDIGGNSGIAITAYNENNNVYQSELLSSGGASGSLITWQAEGQLNNVTRVYIELVESPKYIIGIDNLAVGPAILPQQEPSVSLTTATPTFIENGSEVDLYSGVSLLTNDDGQTVKSITLTVSNVADDGSDYLYTSEGWLQLNDGESASVLSDAMTATVTVESGVATVTFQGDVSEAQAATILNGLAYKSESDAPDTTDRVITLTELVDSGTDSKSVAPNQSSTVSLTAVNDAPVLDNSLSPELTGVNEDAIAPEAGTTKGSEQGATLVSSLLGGVTDAEADDDQGIAITDIADEAASFWYSQDSGDTWTEVANVSAVTAENALHLIGTDLLYYQPSANTNGDDVTAFTFRAWDQTNGQGSGDMADTTSNGDDTAYSTATDTVTVDIAPVNDAPSLTDDATVTLDAIDDNTTSDAVLVSTLLSDANYADIDTGDGSGIAVIGRSGSGAWQYKASDDSDWSDMPAVLTDTSAFRLDAQTEIRYEADGSNGETATLSFRAWDQDAGSVGQGSATSQGGTNAFSSEKATLSLTVNDVNDAPVIDTTKSPMLESIEDIGAPSENSTANSVLVSSLMEGVSDPDGSSIVVPGIAVTDIETDKGTLWFSFNDGGIWKKADEVSDSSALTLKRTDRVYWQPAENENNSVAETAFLFRALGISSTGEYVDTSNNGGTSLFSEQTEEVKVTVDSVNDAPVLDASESPALTTVDEGASAPVNETTVGAAQGATVVTNIVSAGYSDVDSDLGGIAITQLNASTASLWYSIDAGETWSKASSLAENNALLLRTSDLVYFEPAAGASGEDIDAFTFRAWDRSAGAAGDTGVDTTTNGVGSAFSASSDTATVTINPVNDAPVLSEDSQTLPNTDEDTATNAISVSQLLENAGHSDADSEAKEGIAITTTHGNGNWQYSNDNGQSWNDITEVSSEAALLLDGTTLIHYQPDLVDGEALVVLGFRAWDQISGTVGGGADISASSSRGGETAFSSTPHSVTLSVSAVEDSPVVGMEKELSLTGINEDTAAPVQGSTDNATPVSALMTGMTDVDDDSVTGIAITSSNMSDGTLWYRLDGGDNWLKVGNTTLSDNNALLLDADDHLYWQPNADTFGEISDVITVKAWQSGGDASAPEGGDTRVLTTLNSDANGYFSTASDDVSVSVAGVNDAPTLSKTDYVATPTTEQYARIISVSTLLTSLGYADTENSDGGIAVTGSSGNGAWEYSIDLGDTWHNLGEVAASAAALLSKSAMLRYSPDDENGEDVTLTARAWDGSAGTASDEASVSTLNTQVNGGDSAFSTEQASITLSVTDLNDPPTLNSGTEYEMTSIDEDETSASVTATSLLQSAGYADVDNDADKGLAIFSASGNGDWEYTTDGNNWSVVGEVSRSQSLLLSSETQLRYVGDGKSSETADLRFSAWDMTSGTHGSKVEIETGETSAFSSNFGTVTLQVDGANDAPVLDVDGHSPALTTVSEDQADPQSGITQDEDDGATLVSSLLDGYSDVENNPAGMAITGLLGGRTTASLWYSTDGGANWDKAESLDQDNALLLDGDALLYFTPESNDNGPIDVFTFRAWDGVNGTSGTYASASATGGTTSFSEQEESVAVTVDSVNDAPTLTAGTQVLSATDEDTTSDAFAISNLLNNAGYADLDENADSGIALSGASGNGAWQYSTDDNNWTDIAELTDENALLLTADTSLRYVPDQVQGESATLTFYAWDQFTGAQGDAVDVSAAEGRGGQSAFSSNEATATLNVVHVNDLPQIDDSKDLSLTRIDEDAAAPSNGSTAGSTQVSTALMGGISDPDGTPVSGVAITGMNSDKGTLWYSLNDGTTWQQVTETLSEDNALVLSKTNEIYWQPEQNDNGTITDALTIKAWSAGEGGVSAGSLADTGVSDISNGFYSDSSDSVALTINAQNDAPVLDDTQSPALTGISEDAVQPVNGSTAGSTLVSALTGGVSDIDGDTDIGIAIMATQSSKGTLWYSFNDGDNWQQVGTVSESSALLLNGDHRLYWQPVSDENGSVDNAITFRAMDVNYGGERGDVSNNGGSYHFSSASDTASVFVAEDNDAPLITNDDFFSLTSTTEDEISSETTVAVILAGVDYSEIDSDDKSGIAITSMTGNGSWQYDAQNDDNWADMPSVAEINALLLNSATKLRYVPDGENAESQVDLVFKAWDQTVGAASTNGSAQRIDTTTDGGTTAYSAETATARLAVSPVNDSPELDDTQSPAMTAIDEDSAAPATGSLAGATAVSSLLAGVSDVDQGDEQGIVISANNTDKGTLWYSRNNGSTWQELTTVASDNALLLEANGHLYWQPAADEYGSVDDVITFHAWDQSSGEGGEFVNIGRTSSSDPYSSTSDTVSIEVNNINDAPTGTVKLTGGTQAGMRLQINQDLADKDGLGALSYVWRADGVVLADQTAESMMLAAEHVGKKISATVQYTDEGGKAESVSSVETGAIAAAPPPSTGGGSSGGSDNSDDSADGAIVNTDTETREDGSTVDVTEIDIISDDREEETGDPEQADVPVVTEGDERLLEVGLPTGSGMRIESEGGGTGANGLINAIRQRTNGEGQQEDQEELTGSGNNFLGDLPDPDNLVVRTLVPKVANNTPTASPIKVSGTPAGSKPVAVVIDTTELPTGQMLILDSVQFGAIIGEVIIIGGTGQNSVSGDGRVQIMVLGEDDDVLRGGGGDDLVGSRGGDDMLYGDAGNDKVIGGAGNDTLEGGSGNDIIQGGASDAGEWIFSLKDNQLVSRFNASDVIATDTETFELVGPWFTEGSSGLESDTRLQFSYADNARLELVATLYKAAVGEKAITDGL</sequence>
<gene>
    <name evidence="5" type="ORF">GCM10011403_07340</name>
</gene>
<dbReference type="Pfam" id="PF17803">
    <property type="entry name" value="Cadherin_4"/>
    <property type="match status" value="1"/>
</dbReference>
<dbReference type="InterPro" id="IPR025592">
    <property type="entry name" value="DUF4347"/>
</dbReference>
<dbReference type="InterPro" id="IPR011049">
    <property type="entry name" value="Serralysin-like_metalloprot_C"/>
</dbReference>
<feature type="domain" description="DUF4347" evidence="3">
    <location>
        <begin position="10"/>
        <end position="160"/>
    </location>
</feature>
<proteinExistence type="predicted"/>